<accession>A0A1J5Q357</accession>
<keyword evidence="1" id="KW-0472">Membrane</keyword>
<dbReference type="EMBL" id="MLJW01001545">
    <property type="protein sequence ID" value="OIQ77744.1"/>
    <property type="molecule type" value="Genomic_DNA"/>
</dbReference>
<gene>
    <name evidence="2" type="ORF">GALL_405550</name>
</gene>
<keyword evidence="1" id="KW-1133">Transmembrane helix</keyword>
<dbReference type="AlphaFoldDB" id="A0A1J5Q357"/>
<protein>
    <submittedName>
        <fullName evidence="2">Uncharacterized protein</fullName>
    </submittedName>
</protein>
<evidence type="ECO:0000313" key="2">
    <source>
        <dbReference type="EMBL" id="OIQ77744.1"/>
    </source>
</evidence>
<proteinExistence type="predicted"/>
<reference evidence="2" key="1">
    <citation type="submission" date="2016-10" db="EMBL/GenBank/DDBJ databases">
        <title>Sequence of Gallionella enrichment culture.</title>
        <authorList>
            <person name="Poehlein A."/>
            <person name="Muehling M."/>
            <person name="Daniel R."/>
        </authorList>
    </citation>
    <scope>NUCLEOTIDE SEQUENCE</scope>
</reference>
<name>A0A1J5Q357_9ZZZZ</name>
<comment type="caution">
    <text evidence="2">The sequence shown here is derived from an EMBL/GenBank/DDBJ whole genome shotgun (WGS) entry which is preliminary data.</text>
</comment>
<sequence>MLMLVAMILRLLVMRLGARIVKRIGAAVFAQIDNIHAADLASGHRIRIDGSLGLWLGAWGARATVTLAAALIILLRTRIGALFVQQGFAVGLRDLIVIRVDFREREEAVAVAAVIDKSGLKRRLHPRHFRQINIAS</sequence>
<organism evidence="2">
    <name type="scientific">mine drainage metagenome</name>
    <dbReference type="NCBI Taxonomy" id="410659"/>
    <lineage>
        <taxon>unclassified sequences</taxon>
        <taxon>metagenomes</taxon>
        <taxon>ecological metagenomes</taxon>
    </lineage>
</organism>
<feature type="transmembrane region" description="Helical" evidence="1">
    <location>
        <begin position="53"/>
        <end position="75"/>
    </location>
</feature>
<evidence type="ECO:0000256" key="1">
    <source>
        <dbReference type="SAM" id="Phobius"/>
    </source>
</evidence>
<keyword evidence="1" id="KW-0812">Transmembrane</keyword>